<dbReference type="Pfam" id="PF00534">
    <property type="entry name" value="Glycos_transf_1"/>
    <property type="match status" value="1"/>
</dbReference>
<feature type="domain" description="Glycosyl transferase family 1" evidence="2">
    <location>
        <begin position="191"/>
        <end position="340"/>
    </location>
</feature>
<evidence type="ECO:0000256" key="1">
    <source>
        <dbReference type="ARBA" id="ARBA00022679"/>
    </source>
</evidence>
<accession>A0ABR7KIW0</accession>
<dbReference type="InterPro" id="IPR001296">
    <property type="entry name" value="Glyco_trans_1"/>
</dbReference>
<dbReference type="Gene3D" id="3.40.50.2000">
    <property type="entry name" value="Glycogen Phosphorylase B"/>
    <property type="match status" value="2"/>
</dbReference>
<sequence>MKPTIVVSGINLFQGGTLTVYYNFCDEIIESKLYGKYHFILFVHKLSLFEKYQSYFEIIELPESRKSWFKRMYYEYSYFKKYSKDKDIYLWISIHDMTPKVHAKHQVTYFHNPTFAYKAGWKDFKYNKKVFLFSLFYKYLYKINVHANDYVIVQQDWIASSMQKLLNMDLNHICVMRAEHGIDTSKYQNVEKIQPYTFFFPSVSRHFKNFEIICEATKRLNSEINQDLYQVVLTIDGSEDTYAKDVVNQYNSVSNIHFTGLLSLDDVFAYYKKSSCLIFPSKLETWGLPISEAKEFDLPMIVADLPYAHETVGTYDGVCFFDVNDADDLKVKMKKAILKEDVFSLATYKNTSPNVCKSWNEVITKL</sequence>
<evidence type="ECO:0000259" key="2">
    <source>
        <dbReference type="Pfam" id="PF00534"/>
    </source>
</evidence>
<dbReference type="EMBL" id="JACRWH010000033">
    <property type="protein sequence ID" value="MBC6012683.1"/>
    <property type="molecule type" value="Genomic_DNA"/>
</dbReference>
<protein>
    <submittedName>
        <fullName evidence="3">Glycosyltransferase</fullName>
    </submittedName>
</protein>
<dbReference type="Proteomes" id="UP000649075">
    <property type="component" value="Unassembled WGS sequence"/>
</dbReference>
<name>A0ABR7KIW0_9FIRM</name>
<reference evidence="3 4" key="1">
    <citation type="submission" date="2020-08" db="EMBL/GenBank/DDBJ databases">
        <authorList>
            <person name="Liu C."/>
            <person name="Sun Q."/>
        </authorList>
    </citation>
    <scope>NUCLEOTIDE SEQUENCE [LARGE SCALE GENOMIC DNA]</scope>
    <source>
        <strain evidence="3 4">L34</strain>
    </source>
</reference>
<keyword evidence="1" id="KW-0808">Transferase</keyword>
<organism evidence="3 4">
    <name type="scientific">Holdemanella hominis</name>
    <dbReference type="NCBI Taxonomy" id="2764327"/>
    <lineage>
        <taxon>Bacteria</taxon>
        <taxon>Bacillati</taxon>
        <taxon>Bacillota</taxon>
        <taxon>Erysipelotrichia</taxon>
        <taxon>Erysipelotrichales</taxon>
        <taxon>Erysipelotrichaceae</taxon>
        <taxon>Holdemanella</taxon>
    </lineage>
</organism>
<dbReference type="PANTHER" id="PTHR46401:SF2">
    <property type="entry name" value="GLYCOSYLTRANSFERASE WBBK-RELATED"/>
    <property type="match status" value="1"/>
</dbReference>
<dbReference type="PANTHER" id="PTHR46401">
    <property type="entry name" value="GLYCOSYLTRANSFERASE WBBK-RELATED"/>
    <property type="match status" value="1"/>
</dbReference>
<gene>
    <name evidence="3" type="ORF">H8911_08035</name>
</gene>
<evidence type="ECO:0000313" key="4">
    <source>
        <dbReference type="Proteomes" id="UP000649075"/>
    </source>
</evidence>
<proteinExistence type="predicted"/>
<evidence type="ECO:0000313" key="3">
    <source>
        <dbReference type="EMBL" id="MBC6012683.1"/>
    </source>
</evidence>
<dbReference type="RefSeq" id="WP_186999284.1">
    <property type="nucleotide sequence ID" value="NZ_JACRWH010000033.1"/>
</dbReference>
<comment type="caution">
    <text evidence="3">The sequence shown here is derived from an EMBL/GenBank/DDBJ whole genome shotgun (WGS) entry which is preliminary data.</text>
</comment>
<dbReference type="SUPFAM" id="SSF53756">
    <property type="entry name" value="UDP-Glycosyltransferase/glycogen phosphorylase"/>
    <property type="match status" value="1"/>
</dbReference>
<keyword evidence="4" id="KW-1185">Reference proteome</keyword>